<organism evidence="4 5">
    <name type="scientific">Methylophaga sulfidovorans</name>
    <dbReference type="NCBI Taxonomy" id="45496"/>
    <lineage>
        <taxon>Bacteria</taxon>
        <taxon>Pseudomonadati</taxon>
        <taxon>Pseudomonadota</taxon>
        <taxon>Gammaproteobacteria</taxon>
        <taxon>Thiotrichales</taxon>
        <taxon>Piscirickettsiaceae</taxon>
        <taxon>Methylophaga</taxon>
    </lineage>
</organism>
<evidence type="ECO:0000313" key="4">
    <source>
        <dbReference type="EMBL" id="SFJ86515.1"/>
    </source>
</evidence>
<dbReference type="InterPro" id="IPR050706">
    <property type="entry name" value="Cyclic-di-GMP_PDE-like"/>
</dbReference>
<evidence type="ECO:0000259" key="3">
    <source>
        <dbReference type="PROSITE" id="PS50883"/>
    </source>
</evidence>
<dbReference type="InterPro" id="IPR035919">
    <property type="entry name" value="EAL_sf"/>
</dbReference>
<dbReference type="InterPro" id="IPR021800">
    <property type="entry name" value="DUF3369"/>
</dbReference>
<dbReference type="CDD" id="cd01948">
    <property type="entry name" value="EAL"/>
    <property type="match status" value="1"/>
</dbReference>
<evidence type="ECO:0000259" key="2">
    <source>
        <dbReference type="PROSITE" id="PS50110"/>
    </source>
</evidence>
<dbReference type="SMART" id="SM00448">
    <property type="entry name" value="REC"/>
    <property type="match status" value="1"/>
</dbReference>
<dbReference type="GO" id="GO:0071111">
    <property type="term" value="F:cyclic-guanylate-specific phosphodiesterase activity"/>
    <property type="evidence" value="ECO:0007669"/>
    <property type="project" value="InterPro"/>
</dbReference>
<dbReference type="InterPro" id="IPR001789">
    <property type="entry name" value="Sig_transdc_resp-reg_receiver"/>
</dbReference>
<dbReference type="PROSITE" id="PS50883">
    <property type="entry name" value="EAL"/>
    <property type="match status" value="1"/>
</dbReference>
<dbReference type="Pfam" id="PF00990">
    <property type="entry name" value="GGDEF"/>
    <property type="match status" value="1"/>
</dbReference>
<proteinExistence type="predicted"/>
<feature type="domain" description="EAL" evidence="3">
    <location>
        <begin position="484"/>
        <end position="737"/>
    </location>
</feature>
<dbReference type="InterPro" id="IPR011006">
    <property type="entry name" value="CheY-like_superfamily"/>
</dbReference>
<evidence type="ECO:0000256" key="1">
    <source>
        <dbReference type="PROSITE-ProRule" id="PRU00169"/>
    </source>
</evidence>
<sequence>MNRDNSFFEFDAENSVSSTSKKPRWLVLSVEDNETFQQSLLNALSRMIVQGQTMEVLTASSAEEAQLVLDKRPDINLILLDVVMETDDAGLRLVDHIRSTLNNPIIRIILLTGQPGIAPNRHVMEQYDIDDYWSKTDLGEEHLFNVMNGNLKTWRRMNELKNARQGLERVVSASQAISRHNDLPHFSQTVLEEIDRIIGITDGGIMSLKMTEPLDLEKDSAVLAATGQYQPYIGQSINTLENEILLKRIKKTIQQKQHMFVGRYSLLYFSFKQPSPVYYLIVVKSATALTESDVHLLKVFGENIYNGFANIALTEYLNGLAFKHWQTGIYNRNWFCQQLAMEEYWSKQAQIVLISIDRFSDITVTFGEKFAIQLLKTVHDELSLIEGIHAIAIISRDAFAILLDKSHVLSASRFDEILGKKKHIQHREHKIIAKAISAQLEPSLNRSPERLLGQLESHLYRLRATSSSHFHHVSLDNEAMFSKHLEMLNDFNIGLTKNEIQAYLQPKVDMVTGKLIGFEALARWFKSDGEMVPPDIFIPIAEASGLVEQLDKAILLQCCKAIKQLQAVGVSVPISFNVSCHELLLSDFSTTILSLLEAEAISPHQVDMEITETLAMIDYEQVSATLKKLIALGMDVSIDDFGTGFSSLSHVTELAATTLKIDKSFVQYLGERESSEHVVDMIIRVAKKFGLKVIAEGVETTLQRDKLIELGCTLGQGYFYARPMPIDEAVKWAIEQQ</sequence>
<reference evidence="5" key="1">
    <citation type="submission" date="2016-10" db="EMBL/GenBank/DDBJ databases">
        <authorList>
            <person name="Varghese N."/>
            <person name="Submissions S."/>
        </authorList>
    </citation>
    <scope>NUCLEOTIDE SEQUENCE [LARGE SCALE GENOMIC DNA]</scope>
    <source>
        <strain evidence="5">DSM 11578</strain>
    </source>
</reference>
<feature type="modified residue" description="4-aspartylphosphate" evidence="1">
    <location>
        <position position="81"/>
    </location>
</feature>
<dbReference type="Pfam" id="PF11849">
    <property type="entry name" value="DUF3369"/>
    <property type="match status" value="1"/>
</dbReference>
<accession>A0A1I3UU50</accession>
<dbReference type="SUPFAM" id="SSF55073">
    <property type="entry name" value="Nucleotide cyclase"/>
    <property type="match status" value="1"/>
</dbReference>
<dbReference type="STRING" id="45496.SAMN04488079_102109"/>
<dbReference type="AlphaFoldDB" id="A0A1I3UU50"/>
<dbReference type="EMBL" id="FOSH01000002">
    <property type="protein sequence ID" value="SFJ86515.1"/>
    <property type="molecule type" value="Genomic_DNA"/>
</dbReference>
<protein>
    <submittedName>
        <fullName evidence="4">EAL domain, c-di-GMP-specific phosphodiesterase class I (Or its enzymatically inactive variant)</fullName>
    </submittedName>
</protein>
<dbReference type="InterPro" id="IPR000160">
    <property type="entry name" value="GGDEF_dom"/>
</dbReference>
<dbReference type="SMART" id="SM00052">
    <property type="entry name" value="EAL"/>
    <property type="match status" value="1"/>
</dbReference>
<feature type="domain" description="Response regulatory" evidence="2">
    <location>
        <begin position="26"/>
        <end position="150"/>
    </location>
</feature>
<dbReference type="Proteomes" id="UP000198924">
    <property type="component" value="Unassembled WGS sequence"/>
</dbReference>
<dbReference type="Gene3D" id="3.20.20.450">
    <property type="entry name" value="EAL domain"/>
    <property type="match status" value="1"/>
</dbReference>
<name>A0A1I3UU50_9GAMM</name>
<dbReference type="PROSITE" id="PS50110">
    <property type="entry name" value="RESPONSE_REGULATORY"/>
    <property type="match status" value="1"/>
</dbReference>
<dbReference type="InterPro" id="IPR001633">
    <property type="entry name" value="EAL_dom"/>
</dbReference>
<keyword evidence="1" id="KW-0597">Phosphoprotein</keyword>
<dbReference type="InterPro" id="IPR029787">
    <property type="entry name" value="Nucleotide_cyclase"/>
</dbReference>
<keyword evidence="5" id="KW-1185">Reference proteome</keyword>
<dbReference type="Pfam" id="PF00563">
    <property type="entry name" value="EAL"/>
    <property type="match status" value="1"/>
</dbReference>
<dbReference type="OrthoDB" id="9813903at2"/>
<dbReference type="PANTHER" id="PTHR33121:SF70">
    <property type="entry name" value="SIGNALING PROTEIN YKOW"/>
    <property type="match status" value="1"/>
</dbReference>
<evidence type="ECO:0000313" key="5">
    <source>
        <dbReference type="Proteomes" id="UP000198924"/>
    </source>
</evidence>
<dbReference type="Gene3D" id="3.40.50.2300">
    <property type="match status" value="1"/>
</dbReference>
<dbReference type="PANTHER" id="PTHR33121">
    <property type="entry name" value="CYCLIC DI-GMP PHOSPHODIESTERASE PDEF"/>
    <property type="match status" value="1"/>
</dbReference>
<dbReference type="InterPro" id="IPR043128">
    <property type="entry name" value="Rev_trsase/Diguanyl_cyclase"/>
</dbReference>
<dbReference type="SUPFAM" id="SSF52172">
    <property type="entry name" value="CheY-like"/>
    <property type="match status" value="1"/>
</dbReference>
<dbReference type="Gene3D" id="3.30.70.270">
    <property type="match status" value="1"/>
</dbReference>
<dbReference type="SMART" id="SM00267">
    <property type="entry name" value="GGDEF"/>
    <property type="match status" value="1"/>
</dbReference>
<dbReference type="GO" id="GO:0000160">
    <property type="term" value="P:phosphorelay signal transduction system"/>
    <property type="evidence" value="ECO:0007669"/>
    <property type="project" value="InterPro"/>
</dbReference>
<gene>
    <name evidence="4" type="ORF">SAMN04488079_102109</name>
</gene>
<dbReference type="SUPFAM" id="SSF141868">
    <property type="entry name" value="EAL domain-like"/>
    <property type="match status" value="1"/>
</dbReference>
<dbReference type="RefSeq" id="WP_091711499.1">
    <property type="nucleotide sequence ID" value="NZ_FOSH01000002.1"/>
</dbReference>